<feature type="transmembrane region" description="Helical" evidence="2">
    <location>
        <begin position="280"/>
        <end position="302"/>
    </location>
</feature>
<sequence length="610" mass="68201">MAMYLFPGKVAPYAAAILVNLAVALAFHPLKPSKEERPYEEVQCAWLDTLAFYVQMAASLGAAWAAAFLWNKAGALRHAMSAVGYAVMNWLQSVLMTLMVAAKPWGCRYGVLPHFATQSIEELRLTSGSFEVHWEFLSPLNMIFWMRMLAYLAAVIWMQWLLERRIHVFEKSSGREYGGRWVFRLLQFQALWVLGGTLTVCPGIALNLMPSTRAVDLMLSIACVLGLAGGAIFMAANLLSAAIAIGALCHIVGDLNQARKRNNTPVPVKKRLEEAWRINLWQTVAVALSLFLSVGLSPAVLWQVHMTFSFDMKAVQYPAEHMTSVLVGVSVQEEGGGVSKRGITLNGLLKFYEEDLRLLEWQYQPDEHRTRDVVRRAIIPLTAGEKTSYATSSYNRDNAQRARIMVTHKWDNLFKDLLAAIMANALQECSFQVVAKMLKEDLPLLRSILEKTGRLSDIYWVCAFAVNQHVSLCQTKKYDKDPISNQLHPTCNCGCTNIEDPDGHHLESEMNKFDDMMRHLASTPGGLVKSWEDSDNLERMGEAGRWLRWSSADGTAEVWRFWNKEDLGSSSNRSRSSSADPWRPMDNSSDSDSETAESASSPSAADSSES</sequence>
<keyword evidence="2" id="KW-0472">Membrane</keyword>
<feature type="compositionally biased region" description="Low complexity" evidence="1">
    <location>
        <begin position="596"/>
        <end position="610"/>
    </location>
</feature>
<comment type="caution">
    <text evidence="3">The sequence shown here is derived from an EMBL/GenBank/DDBJ whole genome shotgun (WGS) entry which is preliminary data.</text>
</comment>
<keyword evidence="4" id="KW-1185">Reference proteome</keyword>
<proteinExistence type="predicted"/>
<name>A0ABP0JAF6_9DINO</name>
<reference evidence="3 4" key="1">
    <citation type="submission" date="2024-02" db="EMBL/GenBank/DDBJ databases">
        <authorList>
            <person name="Chen Y."/>
            <person name="Shah S."/>
            <person name="Dougan E. K."/>
            <person name="Thang M."/>
            <person name="Chan C."/>
        </authorList>
    </citation>
    <scope>NUCLEOTIDE SEQUENCE [LARGE SCALE GENOMIC DNA]</scope>
</reference>
<dbReference type="EMBL" id="CAXAMN010004891">
    <property type="protein sequence ID" value="CAK9011383.1"/>
    <property type="molecule type" value="Genomic_DNA"/>
</dbReference>
<feature type="transmembrane region" description="Helical" evidence="2">
    <location>
        <begin position="182"/>
        <end position="206"/>
    </location>
</feature>
<feature type="transmembrane region" description="Helical" evidence="2">
    <location>
        <begin position="142"/>
        <end position="162"/>
    </location>
</feature>
<evidence type="ECO:0000313" key="4">
    <source>
        <dbReference type="Proteomes" id="UP001642484"/>
    </source>
</evidence>
<gene>
    <name evidence="3" type="ORF">CCMP2556_LOCUS10425</name>
</gene>
<feature type="compositionally biased region" description="Low complexity" evidence="1">
    <location>
        <begin position="569"/>
        <end position="578"/>
    </location>
</feature>
<protein>
    <submittedName>
        <fullName evidence="3">Uncharacterized protein</fullName>
    </submittedName>
</protein>
<keyword evidence="2" id="KW-1133">Transmembrane helix</keyword>
<feature type="transmembrane region" description="Helical" evidence="2">
    <location>
        <begin position="218"/>
        <end position="251"/>
    </location>
</feature>
<keyword evidence="2" id="KW-0812">Transmembrane</keyword>
<feature type="transmembrane region" description="Helical" evidence="2">
    <location>
        <begin position="82"/>
        <end position="102"/>
    </location>
</feature>
<evidence type="ECO:0000313" key="3">
    <source>
        <dbReference type="EMBL" id="CAK9011383.1"/>
    </source>
</evidence>
<feature type="transmembrane region" description="Helical" evidence="2">
    <location>
        <begin position="12"/>
        <end position="30"/>
    </location>
</feature>
<evidence type="ECO:0000256" key="1">
    <source>
        <dbReference type="SAM" id="MobiDB-lite"/>
    </source>
</evidence>
<feature type="region of interest" description="Disordered" evidence="1">
    <location>
        <begin position="567"/>
        <end position="610"/>
    </location>
</feature>
<organism evidence="3 4">
    <name type="scientific">Durusdinium trenchii</name>
    <dbReference type="NCBI Taxonomy" id="1381693"/>
    <lineage>
        <taxon>Eukaryota</taxon>
        <taxon>Sar</taxon>
        <taxon>Alveolata</taxon>
        <taxon>Dinophyceae</taxon>
        <taxon>Suessiales</taxon>
        <taxon>Symbiodiniaceae</taxon>
        <taxon>Durusdinium</taxon>
    </lineage>
</organism>
<dbReference type="Proteomes" id="UP001642484">
    <property type="component" value="Unassembled WGS sequence"/>
</dbReference>
<evidence type="ECO:0000256" key="2">
    <source>
        <dbReference type="SAM" id="Phobius"/>
    </source>
</evidence>
<feature type="transmembrane region" description="Helical" evidence="2">
    <location>
        <begin position="50"/>
        <end position="70"/>
    </location>
</feature>
<accession>A0ABP0JAF6</accession>